<proteinExistence type="predicted"/>
<comment type="caution">
    <text evidence="2">The sequence shown here is derived from an EMBL/GenBank/DDBJ whole genome shotgun (WGS) entry which is preliminary data.</text>
</comment>
<dbReference type="AlphaFoldDB" id="A0A847HBQ7"/>
<keyword evidence="1" id="KW-0812">Transmembrane</keyword>
<name>A0A847HBQ7_9CORY</name>
<keyword evidence="1" id="KW-0472">Membrane</keyword>
<feature type="transmembrane region" description="Helical" evidence="1">
    <location>
        <begin position="15"/>
        <end position="40"/>
    </location>
</feature>
<evidence type="ECO:0000256" key="1">
    <source>
        <dbReference type="SAM" id="Phobius"/>
    </source>
</evidence>
<dbReference type="EMBL" id="JAAYYP010000309">
    <property type="protein sequence ID" value="NLF91419.1"/>
    <property type="molecule type" value="Genomic_DNA"/>
</dbReference>
<organism evidence="2 3">
    <name type="scientific">Corynebacterium marinum</name>
    <dbReference type="NCBI Taxonomy" id="349751"/>
    <lineage>
        <taxon>Bacteria</taxon>
        <taxon>Bacillati</taxon>
        <taxon>Actinomycetota</taxon>
        <taxon>Actinomycetes</taxon>
        <taxon>Mycobacteriales</taxon>
        <taxon>Corynebacteriaceae</taxon>
        <taxon>Corynebacterium</taxon>
    </lineage>
</organism>
<evidence type="ECO:0000313" key="3">
    <source>
        <dbReference type="Proteomes" id="UP000523614"/>
    </source>
</evidence>
<sequence>YDTIHGMEVAVGGGFIGWLVNTFFALVFGLVWGTVVAFVVEGVTRLTRRATGKPAAAAH</sequence>
<evidence type="ECO:0000313" key="2">
    <source>
        <dbReference type="EMBL" id="NLF91419.1"/>
    </source>
</evidence>
<keyword evidence="1" id="KW-1133">Transmembrane helix</keyword>
<reference evidence="2 3" key="1">
    <citation type="journal article" date="2020" name="Biotechnol. Biofuels">
        <title>New insights from the biogas microbiome by comprehensive genome-resolved metagenomics of nearly 1600 species originating from multiple anaerobic digesters.</title>
        <authorList>
            <person name="Campanaro S."/>
            <person name="Treu L."/>
            <person name="Rodriguez-R L.M."/>
            <person name="Kovalovszki A."/>
            <person name="Ziels R.M."/>
            <person name="Maus I."/>
            <person name="Zhu X."/>
            <person name="Kougias P.G."/>
            <person name="Basile A."/>
            <person name="Luo G."/>
            <person name="Schluter A."/>
            <person name="Konstantinidis K.T."/>
            <person name="Angelidaki I."/>
        </authorList>
    </citation>
    <scope>NUCLEOTIDE SEQUENCE [LARGE SCALE GENOMIC DNA]</scope>
    <source>
        <strain evidence="2">AS06rmzACSIP_235</strain>
    </source>
</reference>
<protein>
    <submittedName>
        <fullName evidence="2">DUF808 domain-containing protein</fullName>
    </submittedName>
</protein>
<dbReference type="Proteomes" id="UP000523614">
    <property type="component" value="Unassembled WGS sequence"/>
</dbReference>
<gene>
    <name evidence="2" type="ORF">GX570_08775</name>
</gene>
<feature type="non-terminal residue" evidence="2">
    <location>
        <position position="1"/>
    </location>
</feature>
<accession>A0A847HBQ7</accession>